<dbReference type="CDD" id="cd05120">
    <property type="entry name" value="APH_ChoK_like"/>
    <property type="match status" value="1"/>
</dbReference>
<feature type="domain" description="Aminoglycoside phosphotransferase" evidence="2">
    <location>
        <begin position="171"/>
        <end position="334"/>
    </location>
</feature>
<comment type="caution">
    <text evidence="3">The sequence shown here is derived from an EMBL/GenBank/DDBJ whole genome shotgun (WGS) entry which is preliminary data.</text>
</comment>
<dbReference type="InterPro" id="IPR002575">
    <property type="entry name" value="Aminoglycoside_PTrfase"/>
</dbReference>
<dbReference type="PANTHER" id="PTHR21310:SF58">
    <property type="entry name" value="AMINOGLYCOSIDE PHOSPHOTRANSFERASE DOMAIN-CONTAINING PROTEIN"/>
    <property type="match status" value="1"/>
</dbReference>
<dbReference type="InterPro" id="IPR011009">
    <property type="entry name" value="Kinase-like_dom_sf"/>
</dbReference>
<reference evidence="3 4" key="1">
    <citation type="submission" date="2024-01" db="EMBL/GenBank/DDBJ databases">
        <authorList>
            <person name="Allen C."/>
            <person name="Tagirdzhanova G."/>
        </authorList>
    </citation>
    <scope>NUCLEOTIDE SEQUENCE [LARGE SCALE GENOMIC DNA]</scope>
</reference>
<evidence type="ECO:0000256" key="1">
    <source>
        <dbReference type="SAM" id="MobiDB-lite"/>
    </source>
</evidence>
<gene>
    <name evidence="3" type="ORF">SCUCBS95973_002172</name>
</gene>
<name>A0ABP0B4M8_9PEZI</name>
<feature type="region of interest" description="Disordered" evidence="1">
    <location>
        <begin position="112"/>
        <end position="137"/>
    </location>
</feature>
<accession>A0ABP0B4M8</accession>
<evidence type="ECO:0000313" key="4">
    <source>
        <dbReference type="Proteomes" id="UP001642405"/>
    </source>
</evidence>
<feature type="compositionally biased region" description="Polar residues" evidence="1">
    <location>
        <begin position="120"/>
        <end position="134"/>
    </location>
</feature>
<dbReference type="Gene3D" id="3.90.1200.10">
    <property type="match status" value="1"/>
</dbReference>
<organism evidence="3 4">
    <name type="scientific">Sporothrix curviconia</name>
    <dbReference type="NCBI Taxonomy" id="1260050"/>
    <lineage>
        <taxon>Eukaryota</taxon>
        <taxon>Fungi</taxon>
        <taxon>Dikarya</taxon>
        <taxon>Ascomycota</taxon>
        <taxon>Pezizomycotina</taxon>
        <taxon>Sordariomycetes</taxon>
        <taxon>Sordariomycetidae</taxon>
        <taxon>Ophiostomatales</taxon>
        <taxon>Ophiostomataceae</taxon>
        <taxon>Sporothrix</taxon>
    </lineage>
</organism>
<sequence>MYQNVFKKRMYHHAGYTSLISNIFINLNILNSQPWTKSQRIEKAAHSAERSSQSTSTSSSFPIFDSDDLSSTVVAPKASHLRAAAASSISPPGAASGPAAVTAAPTASRWSEGTFGAESAHQSTSDEQASSTYSGKPAEATTAQTAVSTAVVPNVVQVSAHRIIKGPCYPCELEALLYVRKHTTIPVPRVYRTYAASEGRVYIEMELAEGASLAELWRKTGLLTDDDKASIMADLHDAVVQLRSLPPPPAGSTQQGLSDGRIGPETFGPFASHDEFHTYGDAVFQAHSKHYKTYFTHADLVPRNIIIKNGRIAAIVDWGFAGWYPEYWEYTKIHFDAFIRLDWYKAVKEAIPTYDTELAAERSLWQQFDEPGVPRRY</sequence>
<dbReference type="Pfam" id="PF01636">
    <property type="entry name" value="APH"/>
    <property type="match status" value="1"/>
</dbReference>
<protein>
    <recommendedName>
        <fullName evidence="2">Aminoglycoside phosphotransferase domain-containing protein</fullName>
    </recommendedName>
</protein>
<dbReference type="SUPFAM" id="SSF56112">
    <property type="entry name" value="Protein kinase-like (PK-like)"/>
    <property type="match status" value="1"/>
</dbReference>
<dbReference type="EMBL" id="CAWUHB010000008">
    <property type="protein sequence ID" value="CAK7214512.1"/>
    <property type="molecule type" value="Genomic_DNA"/>
</dbReference>
<proteinExistence type="predicted"/>
<feature type="compositionally biased region" description="Low complexity" evidence="1">
    <location>
        <begin position="51"/>
        <end position="61"/>
    </location>
</feature>
<dbReference type="PANTHER" id="PTHR21310">
    <property type="entry name" value="AMINOGLYCOSIDE PHOSPHOTRANSFERASE-RELATED-RELATED"/>
    <property type="match status" value="1"/>
</dbReference>
<dbReference type="InterPro" id="IPR051678">
    <property type="entry name" value="AGP_Transferase"/>
</dbReference>
<evidence type="ECO:0000259" key="2">
    <source>
        <dbReference type="Pfam" id="PF01636"/>
    </source>
</evidence>
<feature type="region of interest" description="Disordered" evidence="1">
    <location>
        <begin position="41"/>
        <end position="61"/>
    </location>
</feature>
<keyword evidence="4" id="KW-1185">Reference proteome</keyword>
<dbReference type="Proteomes" id="UP001642405">
    <property type="component" value="Unassembled WGS sequence"/>
</dbReference>
<evidence type="ECO:0000313" key="3">
    <source>
        <dbReference type="EMBL" id="CAK7214512.1"/>
    </source>
</evidence>